<dbReference type="Pfam" id="PF00583">
    <property type="entry name" value="Acetyltransf_1"/>
    <property type="match status" value="1"/>
</dbReference>
<name>A0ABW1TGB7_9LACO</name>
<dbReference type="GO" id="GO:0016746">
    <property type="term" value="F:acyltransferase activity"/>
    <property type="evidence" value="ECO:0007669"/>
    <property type="project" value="UniProtKB-KW"/>
</dbReference>
<dbReference type="RefSeq" id="WP_125685825.1">
    <property type="nucleotide sequence ID" value="NZ_JBHSSI010000028.1"/>
</dbReference>
<reference evidence="3" key="1">
    <citation type="journal article" date="2019" name="Int. J. Syst. Evol. Microbiol.">
        <title>The Global Catalogue of Microorganisms (GCM) 10K type strain sequencing project: providing services to taxonomists for standard genome sequencing and annotation.</title>
        <authorList>
            <consortium name="The Broad Institute Genomics Platform"/>
            <consortium name="The Broad Institute Genome Sequencing Center for Infectious Disease"/>
            <person name="Wu L."/>
            <person name="Ma J."/>
        </authorList>
    </citation>
    <scope>NUCLEOTIDE SEQUENCE [LARGE SCALE GENOMIC DNA]</scope>
    <source>
        <strain evidence="3">CCM 8908</strain>
    </source>
</reference>
<evidence type="ECO:0000313" key="3">
    <source>
        <dbReference type="Proteomes" id="UP001596283"/>
    </source>
</evidence>
<dbReference type="Gene3D" id="3.40.630.30">
    <property type="match status" value="1"/>
</dbReference>
<dbReference type="SUPFAM" id="SSF55729">
    <property type="entry name" value="Acyl-CoA N-acyltransferases (Nat)"/>
    <property type="match status" value="1"/>
</dbReference>
<dbReference type="PROSITE" id="PS51186">
    <property type="entry name" value="GNAT"/>
    <property type="match status" value="1"/>
</dbReference>
<keyword evidence="3" id="KW-1185">Reference proteome</keyword>
<dbReference type="CDD" id="cd04301">
    <property type="entry name" value="NAT_SF"/>
    <property type="match status" value="1"/>
</dbReference>
<dbReference type="Proteomes" id="UP001596283">
    <property type="component" value="Unassembled WGS sequence"/>
</dbReference>
<evidence type="ECO:0000259" key="1">
    <source>
        <dbReference type="PROSITE" id="PS51186"/>
    </source>
</evidence>
<proteinExistence type="predicted"/>
<protein>
    <submittedName>
        <fullName evidence="2">GNAT family N-acetyltransferase</fullName>
        <ecNumber evidence="2">2.3.1.-</ecNumber>
    </submittedName>
</protein>
<keyword evidence="2" id="KW-0808">Transferase</keyword>
<evidence type="ECO:0000313" key="2">
    <source>
        <dbReference type="EMBL" id="MFC6260272.1"/>
    </source>
</evidence>
<sequence length="116" mass="13512">MIATYLPLNTIYAWPVLCSQSKVMNIAVVPEKQRHGYGHQLLEFSRQWAVDHGYRTIRIVTGTTSLRQLCLHQQAGFRVVAVEPDYFTKNYQQIIIEKDLTLRDRLVLELPIRLTN</sequence>
<keyword evidence="2" id="KW-0012">Acyltransferase</keyword>
<dbReference type="InterPro" id="IPR000182">
    <property type="entry name" value="GNAT_dom"/>
</dbReference>
<dbReference type="EMBL" id="JBHSSI010000028">
    <property type="protein sequence ID" value="MFC6260272.1"/>
    <property type="molecule type" value="Genomic_DNA"/>
</dbReference>
<dbReference type="InterPro" id="IPR016181">
    <property type="entry name" value="Acyl_CoA_acyltransferase"/>
</dbReference>
<dbReference type="EC" id="2.3.1.-" evidence="2"/>
<accession>A0ABW1TGB7</accession>
<comment type="caution">
    <text evidence="2">The sequence shown here is derived from an EMBL/GenBank/DDBJ whole genome shotgun (WGS) entry which is preliminary data.</text>
</comment>
<gene>
    <name evidence="2" type="ORF">ACFP1C_04870</name>
</gene>
<feature type="domain" description="N-acetyltransferase" evidence="1">
    <location>
        <begin position="1"/>
        <end position="101"/>
    </location>
</feature>
<organism evidence="2 3">
    <name type="scientific">Levilactobacillus fujinensis</name>
    <dbReference type="NCBI Taxonomy" id="2486024"/>
    <lineage>
        <taxon>Bacteria</taxon>
        <taxon>Bacillati</taxon>
        <taxon>Bacillota</taxon>
        <taxon>Bacilli</taxon>
        <taxon>Lactobacillales</taxon>
        <taxon>Lactobacillaceae</taxon>
        <taxon>Levilactobacillus</taxon>
    </lineage>
</organism>